<dbReference type="Proteomes" id="UP000091929">
    <property type="component" value="Unassembled WGS sequence"/>
</dbReference>
<comment type="caution">
    <text evidence="3">The sequence shown here is derived from an EMBL/GenBank/DDBJ whole genome shotgun (WGS) entry which is preliminary data.</text>
</comment>
<dbReference type="Proteomes" id="UP000092401">
    <property type="component" value="Unassembled WGS sequence"/>
</dbReference>
<accession>A0A150IIQ2</accession>
<dbReference type="Pfam" id="PF10049">
    <property type="entry name" value="DUF2283"/>
    <property type="match status" value="1"/>
</dbReference>
<evidence type="ECO:0000313" key="4">
    <source>
        <dbReference type="Proteomes" id="UP000091929"/>
    </source>
</evidence>
<evidence type="ECO:0000313" key="6">
    <source>
        <dbReference type="Proteomes" id="UP000092403"/>
    </source>
</evidence>
<accession>A0A150IUN3</accession>
<evidence type="ECO:0000313" key="1">
    <source>
        <dbReference type="EMBL" id="KYC44822.1"/>
    </source>
</evidence>
<reference evidence="4 5" key="1">
    <citation type="journal article" date="2016" name="ISME J.">
        <title>Chasing the elusive Euryarchaeota class WSA2: genomes reveal a uniquely fastidious methyl-reducing methanogen.</title>
        <authorList>
            <person name="Nobu M.K."/>
            <person name="Narihiro T."/>
            <person name="Kuroda K."/>
            <person name="Mei R."/>
            <person name="Liu W.T."/>
        </authorList>
    </citation>
    <scope>NUCLEOTIDE SEQUENCE [LARGE SCALE GENOMIC DNA]</scope>
    <source>
        <strain evidence="1">B03fssc0709_Meth_Bin005</strain>
        <strain evidence="2">B15fssc0709_Meth_Bin003</strain>
        <strain evidence="3">BMIXfssc0709_Meth_Bin006</strain>
    </source>
</reference>
<evidence type="ECO:0008006" key="7">
    <source>
        <dbReference type="Google" id="ProtNLM"/>
    </source>
</evidence>
<name>A0A150J2M7_9EURY</name>
<dbReference type="Proteomes" id="UP000092403">
    <property type="component" value="Unassembled WGS sequence"/>
</dbReference>
<dbReference type="AlphaFoldDB" id="A0A150J2M7"/>
<protein>
    <recommendedName>
        <fullName evidence="7">DUF2283 domain-containing protein</fullName>
    </recommendedName>
</protein>
<accession>A0A150J2M7</accession>
<dbReference type="InterPro" id="IPR019270">
    <property type="entry name" value="DUF2283"/>
</dbReference>
<sequence length="118" mass="13163">MDLLGGKLEASDKKLISYDSECDILFVHSGYGADEKFKGNFDVGDIVLDVSNKGKVRGIEVINASEYLQLNSDMLNHLTDFEFHVDQYKNRIGITLVLIADQIKKEKDIIVPLAMALS</sequence>
<gene>
    <name evidence="1" type="ORF">APG10_01405</name>
    <name evidence="2" type="ORF">APG11_00017</name>
    <name evidence="3" type="ORF">APG12_00016</name>
</gene>
<dbReference type="EMBL" id="LNJC01000001">
    <property type="protein sequence ID" value="KYC51355.1"/>
    <property type="molecule type" value="Genomic_DNA"/>
</dbReference>
<organism evidence="3 6">
    <name type="scientific">Candidatus Methanofastidiosum methylothiophilum</name>
    <dbReference type="NCBI Taxonomy" id="1705564"/>
    <lineage>
        <taxon>Archaea</taxon>
        <taxon>Methanobacteriati</taxon>
        <taxon>Methanobacteriota</taxon>
        <taxon>Stenosarchaea group</taxon>
        <taxon>Candidatus Methanofastidiosia</taxon>
        <taxon>Candidatus Methanofastidiosales</taxon>
        <taxon>Candidatus Methanofastidiosaceae</taxon>
        <taxon>Candidatus Methanofastidiosum</taxon>
    </lineage>
</organism>
<evidence type="ECO:0000313" key="3">
    <source>
        <dbReference type="EMBL" id="KYC51355.1"/>
    </source>
</evidence>
<proteinExistence type="predicted"/>
<evidence type="ECO:0000313" key="5">
    <source>
        <dbReference type="Proteomes" id="UP000092401"/>
    </source>
</evidence>
<dbReference type="EMBL" id="LNGE01000041">
    <property type="protein sequence ID" value="KYC44822.1"/>
    <property type="molecule type" value="Genomic_DNA"/>
</dbReference>
<dbReference type="EMBL" id="LNGF01000001">
    <property type="protein sequence ID" value="KYC48707.1"/>
    <property type="molecule type" value="Genomic_DNA"/>
</dbReference>
<evidence type="ECO:0000313" key="2">
    <source>
        <dbReference type="EMBL" id="KYC48707.1"/>
    </source>
</evidence>